<reference evidence="2" key="1">
    <citation type="submission" date="2022-08" db="EMBL/GenBank/DDBJ databases">
        <title>Genome sequencing of akame (Lates japonicus).</title>
        <authorList>
            <person name="Hashiguchi Y."/>
            <person name="Takahashi H."/>
        </authorList>
    </citation>
    <scope>NUCLEOTIDE SEQUENCE</scope>
    <source>
        <strain evidence="2">Kochi</strain>
    </source>
</reference>
<evidence type="ECO:0000313" key="2">
    <source>
        <dbReference type="EMBL" id="GLD72786.1"/>
    </source>
</evidence>
<keyword evidence="3" id="KW-1185">Reference proteome</keyword>
<gene>
    <name evidence="2" type="ORF">AKAME5_002411100</name>
</gene>
<sequence>MPVQILRSSEELASHLSTRDSGCQTEDFLTPGARYLGGGSGPEESRSSVPLTLQATHLRCRTALTPCSLPLWSTPAPGVCPRREPMMDNANDSDDEGRSSPLRYRGLPAWTRGVDSEG</sequence>
<feature type="region of interest" description="Disordered" evidence="1">
    <location>
        <begin position="74"/>
        <end position="118"/>
    </location>
</feature>
<dbReference type="Proteomes" id="UP001279410">
    <property type="component" value="Unassembled WGS sequence"/>
</dbReference>
<evidence type="ECO:0000256" key="1">
    <source>
        <dbReference type="SAM" id="MobiDB-lite"/>
    </source>
</evidence>
<evidence type="ECO:0000313" key="3">
    <source>
        <dbReference type="Proteomes" id="UP001279410"/>
    </source>
</evidence>
<name>A0AAD3NKM8_LATJO</name>
<dbReference type="EMBL" id="BRZM01001225">
    <property type="protein sequence ID" value="GLD72786.1"/>
    <property type="molecule type" value="Genomic_DNA"/>
</dbReference>
<accession>A0AAD3NKM8</accession>
<organism evidence="2 3">
    <name type="scientific">Lates japonicus</name>
    <name type="common">Japanese lates</name>
    <dbReference type="NCBI Taxonomy" id="270547"/>
    <lineage>
        <taxon>Eukaryota</taxon>
        <taxon>Metazoa</taxon>
        <taxon>Chordata</taxon>
        <taxon>Craniata</taxon>
        <taxon>Vertebrata</taxon>
        <taxon>Euteleostomi</taxon>
        <taxon>Actinopterygii</taxon>
        <taxon>Neopterygii</taxon>
        <taxon>Teleostei</taxon>
        <taxon>Neoteleostei</taxon>
        <taxon>Acanthomorphata</taxon>
        <taxon>Carangaria</taxon>
        <taxon>Carangaria incertae sedis</taxon>
        <taxon>Centropomidae</taxon>
        <taxon>Lates</taxon>
    </lineage>
</organism>
<feature type="region of interest" description="Disordered" evidence="1">
    <location>
        <begin position="1"/>
        <end position="49"/>
    </location>
</feature>
<comment type="caution">
    <text evidence="2">The sequence shown here is derived from an EMBL/GenBank/DDBJ whole genome shotgun (WGS) entry which is preliminary data.</text>
</comment>
<feature type="compositionally biased region" description="Polar residues" evidence="1">
    <location>
        <begin position="15"/>
        <end position="24"/>
    </location>
</feature>
<protein>
    <submittedName>
        <fullName evidence="2">Nance-Horan syndrome protein</fullName>
    </submittedName>
</protein>
<proteinExistence type="predicted"/>
<dbReference type="AlphaFoldDB" id="A0AAD3NKM8"/>